<accession>B9D0H1</accession>
<dbReference type="STRING" id="553218.CAMRE0001_1175"/>
<dbReference type="EMBL" id="ACFU01000006">
    <property type="protein sequence ID" value="EEF14457.1"/>
    <property type="molecule type" value="Genomic_DNA"/>
</dbReference>
<dbReference type="AlphaFoldDB" id="B9D0H1"/>
<name>B9D0H1_CAMRE</name>
<evidence type="ECO:0000313" key="2">
    <source>
        <dbReference type="Proteomes" id="UP000003082"/>
    </source>
</evidence>
<organism evidence="1 2">
    <name type="scientific">Campylobacter rectus RM3267</name>
    <dbReference type="NCBI Taxonomy" id="553218"/>
    <lineage>
        <taxon>Bacteria</taxon>
        <taxon>Pseudomonadati</taxon>
        <taxon>Campylobacterota</taxon>
        <taxon>Epsilonproteobacteria</taxon>
        <taxon>Campylobacterales</taxon>
        <taxon>Campylobacteraceae</taxon>
        <taxon>Campylobacter</taxon>
    </lineage>
</organism>
<dbReference type="Proteomes" id="UP000003082">
    <property type="component" value="Unassembled WGS sequence"/>
</dbReference>
<keyword evidence="2" id="KW-1185">Reference proteome</keyword>
<comment type="caution">
    <text evidence="1">The sequence shown here is derived from an EMBL/GenBank/DDBJ whole genome shotgun (WGS) entry which is preliminary data.</text>
</comment>
<proteinExistence type="predicted"/>
<gene>
    <name evidence="1" type="ORF">CAMRE0001_1175</name>
</gene>
<evidence type="ECO:0000313" key="1">
    <source>
        <dbReference type="EMBL" id="EEF14457.1"/>
    </source>
</evidence>
<protein>
    <submittedName>
        <fullName evidence="1">Uncharacterized protein</fullName>
    </submittedName>
</protein>
<reference evidence="1 2" key="1">
    <citation type="submission" date="2008-08" db="EMBL/GenBank/DDBJ databases">
        <authorList>
            <person name="Madupu R."/>
            <person name="Durkin A.S."/>
            <person name="Torralba M."/>
            <person name="Methe B."/>
            <person name="Sutton G.G."/>
            <person name="Strausberg R.L."/>
            <person name="Nelson K.E."/>
        </authorList>
    </citation>
    <scope>NUCLEOTIDE SEQUENCE [LARGE SCALE GENOMIC DNA]</scope>
    <source>
        <strain evidence="1 2">RM3267</strain>
    </source>
</reference>
<sequence>MYKFGKYPTVLDLNTKFYIYEVKMLRKYTLNLRFKKNP</sequence>